<dbReference type="InterPro" id="IPR008928">
    <property type="entry name" value="6-hairpin_glycosidase_sf"/>
</dbReference>
<dbReference type="AlphaFoldDB" id="A0A6M4GYB7"/>
<dbReference type="Gene3D" id="1.50.10.10">
    <property type="match status" value="1"/>
</dbReference>
<dbReference type="Proteomes" id="UP000501534">
    <property type="component" value="Chromosome"/>
</dbReference>
<feature type="signal peptide" evidence="2">
    <location>
        <begin position="1"/>
        <end position="17"/>
    </location>
</feature>
<evidence type="ECO:0008006" key="5">
    <source>
        <dbReference type="Google" id="ProtNLM"/>
    </source>
</evidence>
<sequence length="362" mass="40919">MATTALALLFLSPLCPAKDHFEALPEKASPEVVGRKLSARFVASPHMFWTEFGTLHYAEVATWYGALNFAALTKDAKLKQQLVDRFEPFFGAEEKFIPPVTHVDHSVFGVVPLELYRQTGQVKYRVMGLAFADGQWDRPDSEGLSNQARYWIDDMYMITALQVQAWRATGDRKYLDRTAKQMVKYLARLQQPNGLFFHAPDVPFYWGRGNGWMAAGMTELLRALPANHPERPKILQGYRSMMASLKRYQSDSGMWLQLIDRPESWAETSSTAMFTFAMITGVKNGWLDESYGPVARKAWLALVDYINEDGDVREVCAGTATKNDVQHYLDRPRIVGDFHGQAPMLWSVAALLRPAGLLMPAE</sequence>
<dbReference type="KEGG" id="uru:DSM104443_01571"/>
<organism evidence="3 4">
    <name type="scientific">Usitatibacter rugosus</name>
    <dbReference type="NCBI Taxonomy" id="2732067"/>
    <lineage>
        <taxon>Bacteria</taxon>
        <taxon>Pseudomonadati</taxon>
        <taxon>Pseudomonadota</taxon>
        <taxon>Betaproteobacteria</taxon>
        <taxon>Nitrosomonadales</taxon>
        <taxon>Usitatibacteraceae</taxon>
        <taxon>Usitatibacter</taxon>
    </lineage>
</organism>
<evidence type="ECO:0000313" key="4">
    <source>
        <dbReference type="Proteomes" id="UP000501534"/>
    </source>
</evidence>
<evidence type="ECO:0000256" key="2">
    <source>
        <dbReference type="SAM" id="SignalP"/>
    </source>
</evidence>
<dbReference type="PANTHER" id="PTHR33886:SF8">
    <property type="entry name" value="UNSATURATED RHAMNOGALACTURONAN HYDROLASE (EUROFUNG)"/>
    <property type="match status" value="1"/>
</dbReference>
<dbReference type="Pfam" id="PF07470">
    <property type="entry name" value="Glyco_hydro_88"/>
    <property type="match status" value="1"/>
</dbReference>
<keyword evidence="1" id="KW-0378">Hydrolase</keyword>
<keyword evidence="4" id="KW-1185">Reference proteome</keyword>
<keyword evidence="2" id="KW-0732">Signal</keyword>
<reference evidence="3 4" key="1">
    <citation type="submission" date="2020-04" db="EMBL/GenBank/DDBJ databases">
        <title>Usitatibacter rugosus gen. nov., sp. nov. and Usitatibacter palustris sp. nov., novel members of Usitatibacteraceae fam. nov. within the order Nitrosomonadales isolated from soil.</title>
        <authorList>
            <person name="Huber K.J."/>
            <person name="Neumann-Schaal M."/>
            <person name="Geppert A."/>
            <person name="Luckner M."/>
            <person name="Wanner G."/>
            <person name="Overmann J."/>
        </authorList>
    </citation>
    <scope>NUCLEOTIDE SEQUENCE [LARGE SCALE GENOMIC DNA]</scope>
    <source>
        <strain evidence="3 4">0125_3</strain>
    </source>
</reference>
<proteinExistence type="predicted"/>
<dbReference type="InterPro" id="IPR052043">
    <property type="entry name" value="PolySaccharide_Degr_Enz"/>
</dbReference>
<name>A0A6M4GYB7_9PROT</name>
<dbReference type="GO" id="GO:0005975">
    <property type="term" value="P:carbohydrate metabolic process"/>
    <property type="evidence" value="ECO:0007669"/>
    <property type="project" value="InterPro"/>
</dbReference>
<dbReference type="GO" id="GO:0016787">
    <property type="term" value="F:hydrolase activity"/>
    <property type="evidence" value="ECO:0007669"/>
    <property type="project" value="UniProtKB-KW"/>
</dbReference>
<feature type="chain" id="PRO_5027058288" description="Rhamnogalacturonyl hydrolase YesR" evidence="2">
    <location>
        <begin position="18"/>
        <end position="362"/>
    </location>
</feature>
<dbReference type="SUPFAM" id="SSF48208">
    <property type="entry name" value="Six-hairpin glycosidases"/>
    <property type="match status" value="1"/>
</dbReference>
<evidence type="ECO:0000256" key="1">
    <source>
        <dbReference type="ARBA" id="ARBA00022801"/>
    </source>
</evidence>
<dbReference type="InterPro" id="IPR012341">
    <property type="entry name" value="6hp_glycosidase-like_sf"/>
</dbReference>
<evidence type="ECO:0000313" key="3">
    <source>
        <dbReference type="EMBL" id="QJR10507.1"/>
    </source>
</evidence>
<dbReference type="InterPro" id="IPR010905">
    <property type="entry name" value="Glyco_hydro_88"/>
</dbReference>
<protein>
    <recommendedName>
        <fullName evidence="5">Rhamnogalacturonyl hydrolase YesR</fullName>
    </recommendedName>
</protein>
<accession>A0A6M4GYB7</accession>
<dbReference type="EMBL" id="CP053069">
    <property type="protein sequence ID" value="QJR10507.1"/>
    <property type="molecule type" value="Genomic_DNA"/>
</dbReference>
<dbReference type="PANTHER" id="PTHR33886">
    <property type="entry name" value="UNSATURATED RHAMNOGALACTURONAN HYDROLASE (EUROFUNG)"/>
    <property type="match status" value="1"/>
</dbReference>
<gene>
    <name evidence="3" type="ORF">DSM104443_01571</name>
</gene>